<dbReference type="GO" id="GO:0043531">
    <property type="term" value="F:ADP binding"/>
    <property type="evidence" value="ECO:0007669"/>
    <property type="project" value="InterPro"/>
</dbReference>
<keyword evidence="5" id="KW-0611">Plant defense</keyword>
<feature type="domain" description="Disease resistance protein winged helix" evidence="9">
    <location>
        <begin position="432"/>
        <end position="497"/>
    </location>
</feature>
<evidence type="ECO:0000313" key="12">
    <source>
        <dbReference type="Proteomes" id="UP000030748"/>
    </source>
</evidence>
<evidence type="ECO:0000256" key="6">
    <source>
        <dbReference type="ARBA" id="ARBA00022840"/>
    </source>
</evidence>
<dbReference type="PANTHER" id="PTHR36766">
    <property type="entry name" value="PLANT BROAD-SPECTRUM MILDEW RESISTANCE PROTEIN RPW8"/>
    <property type="match status" value="1"/>
</dbReference>
<sequence length="1179" mass="132674">MAAEAVGGVAIQFLLEKLISVSAEQINLYRDFKKDLQRLKSSLTMIQSFLNDAEKKQITDEAVERWLHKLEGVAFDADNVLDELHYQHLSKEIHNQDKMKKNKCHFFFPHCIPNTHRLKMARKIKDVLQNLEEINKEATDYGLQKAVVGAYAPVTGSSAGRETDAFNIDPIFLGREGDVSEIVKTITTLPNDQVLSILPIVGMGGLGKTTVARNVLDHEAIKAHFAKRFWVHVSQNFDAKILFNKILTSLTGTNARLGDKQAVLEELQKKLGAQRFLLVLDDVWNENHEIWGDFINPLRKITSATGNGIVVTTRSENVASLVKTFPTMHKLNNLSEDECWSIIKTKSFGEGAIPSEFERIGVSIAKRCQGLPLAARVVGGLLRGKSINEWMSIDEKWLSDLKDENPVSKILKLSFDHLSPPSLKKCFAYCSIYPKGYFLERERLVELWMAEGFLGGNDDMEILGNKFFNKLLENSLLLQVAKTSSRYNMHDLVHDLASSILNSSDQVRYMGRQSCASLNEQATWLRSLLSNDKICILVFSKFKSLHVLILMGNCVEELPNSINELIHLRCLDVSGTKLKYLPDSVGELYHLQTLRASNYVLKKLPNTLKNLIGLRHLHIPRIELPAEMGRLTSLRTLPYFGVGDEKGCRISELECLKNLKGKLEIYNLEKVHDKEEAKRADLLRKPNIVDLVLTWDEDREGGNGDESVLEGLQPHPNLESLKICGFGGRSLPSWCSKMSRLNKLMEIRLEDCKKCEQVPMLGHLPHLKNLYLDGLVNVRSIGSSFYGIDDKCVSFPALERLELREMSELTECAPSHFPCLKELLIDEVESELPLASICGINLISLTKLQIESIDGLTCLPDWLFLKNQNLSELEITDCRNLTHLVPCLEGGGTALTDLEIRNCPELRELPDDLHTLSALENLTIYGCSKLKTIPYPHETHNDDDDEQLLLGLSCLRRLSIVYCDELTNLPIELCAESLESLRLDGLMNLRMNMGTLIGYCLQKMPRLSKLMIVDVPTTNNPWEIVSSFSFCNLKNLTISCDEYSVSVVDAILKASAKSLYTLQLHGTEHSRELPGQLQHLTALFMLYLLDFGEMEELPDWVIGNNNLSSSLQLLSLSGCKKLRYLPSKEAMLRVTNLSISNCPMLHIKGGDSDYGSEWPKISHTPSVYVDGVQIPTHAQ</sequence>
<keyword evidence="12" id="KW-1185">Reference proteome</keyword>
<dbReference type="InterPro" id="IPR002182">
    <property type="entry name" value="NB-ARC"/>
</dbReference>
<dbReference type="Proteomes" id="UP000030748">
    <property type="component" value="Unassembled WGS sequence"/>
</dbReference>
<dbReference type="FunFam" id="1.10.10.10:FF:000322">
    <property type="entry name" value="Probable disease resistance protein At1g63360"/>
    <property type="match status" value="1"/>
</dbReference>
<dbReference type="InterPro" id="IPR041118">
    <property type="entry name" value="Rx_N"/>
</dbReference>
<dbReference type="Gene3D" id="3.40.50.300">
    <property type="entry name" value="P-loop containing nucleotide triphosphate hydrolases"/>
    <property type="match status" value="1"/>
</dbReference>
<feature type="domain" description="NB-ARC" evidence="7">
    <location>
        <begin position="181"/>
        <end position="348"/>
    </location>
</feature>
<dbReference type="InterPro" id="IPR038005">
    <property type="entry name" value="RX-like_CC"/>
</dbReference>
<evidence type="ECO:0000256" key="3">
    <source>
        <dbReference type="ARBA" id="ARBA00022737"/>
    </source>
</evidence>
<dbReference type="eggNOG" id="KOG4658">
    <property type="taxonomic scope" value="Eukaryota"/>
</dbReference>
<dbReference type="InterPro" id="IPR032675">
    <property type="entry name" value="LRR_dom_sf"/>
</dbReference>
<feature type="domain" description="R13L1/DRL21-like LRR repeat region" evidence="10">
    <location>
        <begin position="650"/>
        <end position="774"/>
    </location>
</feature>
<dbReference type="EMBL" id="KI632366">
    <property type="protein sequence ID" value="EYU17623.1"/>
    <property type="molecule type" value="Genomic_DNA"/>
</dbReference>
<dbReference type="InterPro" id="IPR036388">
    <property type="entry name" value="WH-like_DNA-bd_sf"/>
</dbReference>
<organism evidence="11 12">
    <name type="scientific">Erythranthe guttata</name>
    <name type="common">Yellow monkey flower</name>
    <name type="synonym">Mimulus guttatus</name>
    <dbReference type="NCBI Taxonomy" id="4155"/>
    <lineage>
        <taxon>Eukaryota</taxon>
        <taxon>Viridiplantae</taxon>
        <taxon>Streptophyta</taxon>
        <taxon>Embryophyta</taxon>
        <taxon>Tracheophyta</taxon>
        <taxon>Spermatophyta</taxon>
        <taxon>Magnoliopsida</taxon>
        <taxon>eudicotyledons</taxon>
        <taxon>Gunneridae</taxon>
        <taxon>Pentapetalae</taxon>
        <taxon>asterids</taxon>
        <taxon>lamiids</taxon>
        <taxon>Lamiales</taxon>
        <taxon>Phrymaceae</taxon>
        <taxon>Erythranthe</taxon>
    </lineage>
</organism>
<reference evidence="11 12" key="1">
    <citation type="journal article" date="2013" name="Proc. Natl. Acad. Sci. U.S.A.">
        <title>Fine-scale variation in meiotic recombination in Mimulus inferred from population shotgun sequencing.</title>
        <authorList>
            <person name="Hellsten U."/>
            <person name="Wright K.M."/>
            <person name="Jenkins J."/>
            <person name="Shu S."/>
            <person name="Yuan Y."/>
            <person name="Wessler S.R."/>
            <person name="Schmutz J."/>
            <person name="Willis J.H."/>
            <person name="Rokhsar D.S."/>
        </authorList>
    </citation>
    <scope>NUCLEOTIDE SEQUENCE [LARGE SCALE GENOMIC DNA]</scope>
    <source>
        <strain evidence="12">cv. DUN x IM62</strain>
    </source>
</reference>
<dbReference type="Pfam" id="PF00931">
    <property type="entry name" value="NB-ARC"/>
    <property type="match status" value="1"/>
</dbReference>
<dbReference type="InterPro" id="IPR027417">
    <property type="entry name" value="P-loop_NTPase"/>
</dbReference>
<keyword evidence="4" id="KW-0547">Nucleotide-binding</keyword>
<dbReference type="GO" id="GO:0006952">
    <property type="term" value="P:defense response"/>
    <property type="evidence" value="ECO:0007669"/>
    <property type="project" value="UniProtKB-KW"/>
</dbReference>
<dbReference type="InterPro" id="IPR058922">
    <property type="entry name" value="WHD_DRP"/>
</dbReference>
<dbReference type="Pfam" id="PF23559">
    <property type="entry name" value="WHD_DRP"/>
    <property type="match status" value="1"/>
</dbReference>
<dbReference type="Pfam" id="PF25019">
    <property type="entry name" value="LRR_R13L1-DRL21"/>
    <property type="match status" value="1"/>
</dbReference>
<dbReference type="Gene3D" id="1.10.10.10">
    <property type="entry name" value="Winged helix-like DNA-binding domain superfamily/Winged helix DNA-binding domain"/>
    <property type="match status" value="1"/>
</dbReference>
<dbReference type="GO" id="GO:0005524">
    <property type="term" value="F:ATP binding"/>
    <property type="evidence" value="ECO:0007669"/>
    <property type="project" value="UniProtKB-KW"/>
</dbReference>
<dbReference type="InterPro" id="IPR042197">
    <property type="entry name" value="Apaf_helical"/>
</dbReference>
<dbReference type="Gene3D" id="3.80.10.10">
    <property type="entry name" value="Ribonuclease Inhibitor"/>
    <property type="match status" value="3"/>
</dbReference>
<evidence type="ECO:0000256" key="1">
    <source>
        <dbReference type="ARBA" id="ARBA00008894"/>
    </source>
</evidence>
<dbReference type="SUPFAM" id="SSF52540">
    <property type="entry name" value="P-loop containing nucleoside triphosphate hydrolases"/>
    <property type="match status" value="1"/>
</dbReference>
<evidence type="ECO:0000256" key="5">
    <source>
        <dbReference type="ARBA" id="ARBA00022821"/>
    </source>
</evidence>
<proteinExistence type="inferred from homology"/>
<feature type="domain" description="Disease resistance N-terminal" evidence="8">
    <location>
        <begin position="10"/>
        <end position="98"/>
    </location>
</feature>
<comment type="similarity">
    <text evidence="1">Belongs to the disease resistance NB-LRR family.</text>
</comment>
<evidence type="ECO:0000259" key="9">
    <source>
        <dbReference type="Pfam" id="PF23559"/>
    </source>
</evidence>
<accession>A0A022PS25</accession>
<evidence type="ECO:0008006" key="13">
    <source>
        <dbReference type="Google" id="ProtNLM"/>
    </source>
</evidence>
<dbReference type="Gene3D" id="1.10.8.430">
    <property type="entry name" value="Helical domain of apoptotic protease-activating factors"/>
    <property type="match status" value="1"/>
</dbReference>
<dbReference type="Gene3D" id="1.20.5.4130">
    <property type="match status" value="1"/>
</dbReference>
<protein>
    <recommendedName>
        <fullName evidence="13">Rx N-terminal domain-containing protein</fullName>
    </recommendedName>
</protein>
<dbReference type="PRINTS" id="PR00364">
    <property type="entry name" value="DISEASERSIST"/>
</dbReference>
<dbReference type="Pfam" id="PF18052">
    <property type="entry name" value="Rx_N"/>
    <property type="match status" value="1"/>
</dbReference>
<dbReference type="GO" id="GO:0051707">
    <property type="term" value="P:response to other organism"/>
    <property type="evidence" value="ECO:0007669"/>
    <property type="project" value="UniProtKB-ARBA"/>
</dbReference>
<dbReference type="AlphaFoldDB" id="A0A022PS25"/>
<dbReference type="InterPro" id="IPR056789">
    <property type="entry name" value="LRR_R13L1-DRL21"/>
</dbReference>
<evidence type="ECO:0000259" key="8">
    <source>
        <dbReference type="Pfam" id="PF18052"/>
    </source>
</evidence>
<dbReference type="PANTHER" id="PTHR36766:SF70">
    <property type="entry name" value="DISEASE RESISTANCE PROTEIN RGA4"/>
    <property type="match status" value="1"/>
</dbReference>
<name>A0A022PS25_ERYGU</name>
<keyword evidence="3" id="KW-0677">Repeat</keyword>
<dbReference type="SUPFAM" id="SSF52058">
    <property type="entry name" value="L domain-like"/>
    <property type="match status" value="2"/>
</dbReference>
<keyword evidence="2" id="KW-0433">Leucine-rich repeat</keyword>
<evidence type="ECO:0000259" key="10">
    <source>
        <dbReference type="Pfam" id="PF25019"/>
    </source>
</evidence>
<evidence type="ECO:0000256" key="4">
    <source>
        <dbReference type="ARBA" id="ARBA00022741"/>
    </source>
</evidence>
<gene>
    <name evidence="11" type="ORF">MIMGU_mgv1a000405mg</name>
</gene>
<evidence type="ECO:0000313" key="11">
    <source>
        <dbReference type="EMBL" id="EYU17623.1"/>
    </source>
</evidence>
<dbReference type="CDD" id="cd14798">
    <property type="entry name" value="RX-CC_like"/>
    <property type="match status" value="1"/>
</dbReference>
<keyword evidence="6" id="KW-0067">ATP-binding</keyword>
<evidence type="ECO:0000256" key="2">
    <source>
        <dbReference type="ARBA" id="ARBA00022614"/>
    </source>
</evidence>
<evidence type="ECO:0000259" key="7">
    <source>
        <dbReference type="Pfam" id="PF00931"/>
    </source>
</evidence>